<accession>A0A4V6PVW0</accession>
<sequence>MRIMTAPSRRPARNRTNEPDGNFALTIVRRADVRRLATSGVPAGWLPPVHATEGDRRYPSPRRLRQGFAFTIDLVLHLGLGIAAGVALAGRLGPGVALGVGAGTFLALSILDRIVLQRLCSATVGKLVTGVCLIRTDTGGPPTTKSLVSAWFMGVFVIVANLLG</sequence>
<evidence type="ECO:0000256" key="1">
    <source>
        <dbReference type="SAM" id="MobiDB-lite"/>
    </source>
</evidence>
<evidence type="ECO:0000313" key="4">
    <source>
        <dbReference type="Proteomes" id="UP000295444"/>
    </source>
</evidence>
<organism evidence="3 4">
    <name type="scientific">Labedaea rhizosphaerae</name>
    <dbReference type="NCBI Taxonomy" id="598644"/>
    <lineage>
        <taxon>Bacteria</taxon>
        <taxon>Bacillati</taxon>
        <taxon>Actinomycetota</taxon>
        <taxon>Actinomycetes</taxon>
        <taxon>Pseudonocardiales</taxon>
        <taxon>Pseudonocardiaceae</taxon>
        <taxon>Labedaea</taxon>
    </lineage>
</organism>
<name>A0A4V6PVW0_LABRH</name>
<dbReference type="EMBL" id="SNXZ01000002">
    <property type="protein sequence ID" value="TDQ01221.1"/>
    <property type="molecule type" value="Genomic_DNA"/>
</dbReference>
<feature type="transmembrane region" description="Helical" evidence="2">
    <location>
        <begin position="67"/>
        <end position="90"/>
    </location>
</feature>
<keyword evidence="4" id="KW-1185">Reference proteome</keyword>
<evidence type="ECO:0000256" key="2">
    <source>
        <dbReference type="SAM" id="Phobius"/>
    </source>
</evidence>
<gene>
    <name evidence="3" type="ORF">EV186_1021089</name>
</gene>
<reference evidence="3 4" key="1">
    <citation type="submission" date="2019-03" db="EMBL/GenBank/DDBJ databases">
        <title>Genomic Encyclopedia of Type Strains, Phase IV (KMG-IV): sequencing the most valuable type-strain genomes for metagenomic binning, comparative biology and taxonomic classification.</title>
        <authorList>
            <person name="Goeker M."/>
        </authorList>
    </citation>
    <scope>NUCLEOTIDE SEQUENCE [LARGE SCALE GENOMIC DNA]</scope>
    <source>
        <strain evidence="3 4">DSM 45361</strain>
    </source>
</reference>
<evidence type="ECO:0000313" key="3">
    <source>
        <dbReference type="EMBL" id="TDQ01221.1"/>
    </source>
</evidence>
<comment type="caution">
    <text evidence="3">The sequence shown here is derived from an EMBL/GenBank/DDBJ whole genome shotgun (WGS) entry which is preliminary data.</text>
</comment>
<feature type="region of interest" description="Disordered" evidence="1">
    <location>
        <begin position="1"/>
        <end position="20"/>
    </location>
</feature>
<keyword evidence="2" id="KW-0812">Transmembrane</keyword>
<keyword evidence="2" id="KW-0472">Membrane</keyword>
<protein>
    <recommendedName>
        <fullName evidence="5">RDD family protein</fullName>
    </recommendedName>
</protein>
<dbReference type="AlphaFoldDB" id="A0A4V6PVW0"/>
<keyword evidence="2" id="KW-1133">Transmembrane helix</keyword>
<feature type="transmembrane region" description="Helical" evidence="2">
    <location>
        <begin position="96"/>
        <end position="116"/>
    </location>
</feature>
<dbReference type="Proteomes" id="UP000295444">
    <property type="component" value="Unassembled WGS sequence"/>
</dbReference>
<evidence type="ECO:0008006" key="5">
    <source>
        <dbReference type="Google" id="ProtNLM"/>
    </source>
</evidence>
<proteinExistence type="predicted"/>